<dbReference type="EMBL" id="MT141714">
    <property type="protein sequence ID" value="QJA69539.1"/>
    <property type="molecule type" value="Genomic_DNA"/>
</dbReference>
<accession>A0A6M3JHA6</accession>
<evidence type="ECO:0000313" key="2">
    <source>
        <dbReference type="EMBL" id="QJA69539.1"/>
    </source>
</evidence>
<feature type="coiled-coil region" evidence="1">
    <location>
        <begin position="26"/>
        <end position="53"/>
    </location>
</feature>
<sequence>MSKLSLDDKKWMAKDDARTLMNANEIADSKGRLRAALQEVKSIKKEAEATAKRAGKLAKIKGKTKRK</sequence>
<protein>
    <submittedName>
        <fullName evidence="2">Uncharacterized protein</fullName>
    </submittedName>
</protein>
<reference evidence="2" key="1">
    <citation type="submission" date="2020-03" db="EMBL/GenBank/DDBJ databases">
        <title>The deep terrestrial virosphere.</title>
        <authorList>
            <person name="Holmfeldt K."/>
            <person name="Nilsson E."/>
            <person name="Simone D."/>
            <person name="Lopez-Fernandez M."/>
            <person name="Wu X."/>
            <person name="de Brujin I."/>
            <person name="Lundin D."/>
            <person name="Andersson A."/>
            <person name="Bertilsson S."/>
            <person name="Dopson M."/>
        </authorList>
    </citation>
    <scope>NUCLEOTIDE SEQUENCE</scope>
    <source>
        <strain evidence="2">MM415A04514</strain>
    </source>
</reference>
<name>A0A6M3JHA6_9ZZZZ</name>
<gene>
    <name evidence="2" type="ORF">MM415A04514_0008</name>
</gene>
<organism evidence="2">
    <name type="scientific">viral metagenome</name>
    <dbReference type="NCBI Taxonomy" id="1070528"/>
    <lineage>
        <taxon>unclassified sequences</taxon>
        <taxon>metagenomes</taxon>
        <taxon>organismal metagenomes</taxon>
    </lineage>
</organism>
<evidence type="ECO:0000256" key="1">
    <source>
        <dbReference type="SAM" id="Coils"/>
    </source>
</evidence>
<keyword evidence="1" id="KW-0175">Coiled coil</keyword>
<dbReference type="AlphaFoldDB" id="A0A6M3JHA6"/>
<proteinExistence type="predicted"/>